<reference evidence="3" key="1">
    <citation type="submission" date="2023-03" db="EMBL/GenBank/DDBJ databases">
        <title>Chromosome-level genomes of two armyworms, Mythimna separata and Mythimna loreyi, provide insights into the biosynthesis and reception of sex pheromones.</title>
        <authorList>
            <person name="Zhao H."/>
        </authorList>
    </citation>
    <scope>NUCLEOTIDE SEQUENCE</scope>
    <source>
        <strain evidence="3">BeijingLab</strain>
        <tissue evidence="3">Pupa</tissue>
    </source>
</reference>
<feature type="compositionally biased region" description="Low complexity" evidence="1">
    <location>
        <begin position="273"/>
        <end position="306"/>
    </location>
</feature>
<sequence>MAETENEITKEELQKEIAEILDKSSLESTSTKKVIQKLEKKLGVDLTEKKKLIDQLVMDYVNSLDSDDDSVEEEPLAKAAKKKVKADDDEEEDEDENDDSNDSDWGHYHHDGHLLDGYSDDGYRPLQQEATVSTSETRRLSNQPRQAVILKRVAQTSHEDDEADIFGKLTAKKLRKLSDEKRDYMMIQINQLFYDKCYKRKVQPKPRMADKGTSTLPSVQYEAKIKKIYRVGTIPKNYPAAAPVPIMLANLHKPVVTSTNKLKTSAPLQRTAVPSSSSSSPSNVPEPVVQVAATPMPTVAPTTEAASQQTSTPGYKCGLM</sequence>
<feature type="region of interest" description="Disordered" evidence="1">
    <location>
        <begin position="260"/>
        <end position="320"/>
    </location>
</feature>
<evidence type="ECO:0000313" key="4">
    <source>
        <dbReference type="Proteomes" id="UP001231518"/>
    </source>
</evidence>
<feature type="region of interest" description="Disordered" evidence="1">
    <location>
        <begin position="64"/>
        <end position="111"/>
    </location>
</feature>
<dbReference type="EMBL" id="JARGEI010000018">
    <property type="protein sequence ID" value="KAJ8715795.1"/>
    <property type="molecule type" value="Genomic_DNA"/>
</dbReference>
<evidence type="ECO:0000259" key="2">
    <source>
        <dbReference type="PROSITE" id="PS51998"/>
    </source>
</evidence>
<dbReference type="Proteomes" id="UP001231518">
    <property type="component" value="Chromosome 24"/>
</dbReference>
<feature type="domain" description="DEK-C" evidence="2">
    <location>
        <begin position="7"/>
        <end position="62"/>
    </location>
</feature>
<dbReference type="SUPFAM" id="SSF109715">
    <property type="entry name" value="DEK C-terminal domain"/>
    <property type="match status" value="1"/>
</dbReference>
<comment type="caution">
    <text evidence="3">The sequence shown here is derived from an EMBL/GenBank/DDBJ whole genome shotgun (WGS) entry which is preliminary data.</text>
</comment>
<dbReference type="Pfam" id="PF08766">
    <property type="entry name" value="DEK_C"/>
    <property type="match status" value="1"/>
</dbReference>
<name>A0AAD7YH47_MYTSE</name>
<keyword evidence="4" id="KW-1185">Reference proteome</keyword>
<evidence type="ECO:0000313" key="3">
    <source>
        <dbReference type="EMBL" id="KAJ8715795.1"/>
    </source>
</evidence>
<dbReference type="InterPro" id="IPR014876">
    <property type="entry name" value="DEK_C"/>
</dbReference>
<feature type="compositionally biased region" description="Acidic residues" evidence="1">
    <location>
        <begin position="65"/>
        <end position="74"/>
    </location>
</feature>
<evidence type="ECO:0000256" key="1">
    <source>
        <dbReference type="SAM" id="MobiDB-lite"/>
    </source>
</evidence>
<dbReference type="Gene3D" id="1.10.10.60">
    <property type="entry name" value="Homeodomain-like"/>
    <property type="match status" value="1"/>
</dbReference>
<accession>A0AAD7YH47</accession>
<dbReference type="PROSITE" id="PS51998">
    <property type="entry name" value="DEK_C"/>
    <property type="match status" value="1"/>
</dbReference>
<organism evidence="3 4">
    <name type="scientific">Mythimna separata</name>
    <name type="common">Oriental armyworm</name>
    <name type="synonym">Pseudaletia separata</name>
    <dbReference type="NCBI Taxonomy" id="271217"/>
    <lineage>
        <taxon>Eukaryota</taxon>
        <taxon>Metazoa</taxon>
        <taxon>Ecdysozoa</taxon>
        <taxon>Arthropoda</taxon>
        <taxon>Hexapoda</taxon>
        <taxon>Insecta</taxon>
        <taxon>Pterygota</taxon>
        <taxon>Neoptera</taxon>
        <taxon>Endopterygota</taxon>
        <taxon>Lepidoptera</taxon>
        <taxon>Glossata</taxon>
        <taxon>Ditrysia</taxon>
        <taxon>Noctuoidea</taxon>
        <taxon>Noctuidae</taxon>
        <taxon>Noctuinae</taxon>
        <taxon>Hadenini</taxon>
        <taxon>Mythimna</taxon>
    </lineage>
</organism>
<protein>
    <recommendedName>
        <fullName evidence="2">DEK-C domain-containing protein</fullName>
    </recommendedName>
</protein>
<gene>
    <name evidence="3" type="ORF">PYW07_010277</name>
</gene>
<proteinExistence type="predicted"/>
<dbReference type="AlphaFoldDB" id="A0AAD7YH47"/>
<feature type="compositionally biased region" description="Acidic residues" evidence="1">
    <location>
        <begin position="87"/>
        <end position="102"/>
    </location>
</feature>